<feature type="transmembrane region" description="Helical" evidence="6">
    <location>
        <begin position="238"/>
        <end position="262"/>
    </location>
</feature>
<evidence type="ECO:0000256" key="2">
    <source>
        <dbReference type="ARBA" id="ARBA00022475"/>
    </source>
</evidence>
<evidence type="ECO:0000256" key="1">
    <source>
        <dbReference type="ARBA" id="ARBA00004651"/>
    </source>
</evidence>
<evidence type="ECO:0000313" key="8">
    <source>
        <dbReference type="Proteomes" id="UP001243009"/>
    </source>
</evidence>
<evidence type="ECO:0000256" key="6">
    <source>
        <dbReference type="SAM" id="Phobius"/>
    </source>
</evidence>
<feature type="transmembrane region" description="Helical" evidence="6">
    <location>
        <begin position="73"/>
        <end position="96"/>
    </location>
</feature>
<keyword evidence="8" id="KW-1185">Reference proteome</keyword>
<evidence type="ECO:0000256" key="3">
    <source>
        <dbReference type="ARBA" id="ARBA00022692"/>
    </source>
</evidence>
<dbReference type="PANTHER" id="PTHR30250">
    <property type="entry name" value="PST FAMILY PREDICTED COLANIC ACID TRANSPORTER"/>
    <property type="match status" value="1"/>
</dbReference>
<evidence type="ECO:0000256" key="4">
    <source>
        <dbReference type="ARBA" id="ARBA00022989"/>
    </source>
</evidence>
<feature type="transmembrane region" description="Helical" evidence="6">
    <location>
        <begin position="36"/>
        <end position="61"/>
    </location>
</feature>
<dbReference type="InterPro" id="IPR050833">
    <property type="entry name" value="Poly_Biosynth_Transport"/>
</dbReference>
<feature type="transmembrane region" description="Helical" evidence="6">
    <location>
        <begin position="410"/>
        <end position="430"/>
    </location>
</feature>
<keyword evidence="4 6" id="KW-1133">Transmembrane helix</keyword>
<reference evidence="7 8" key="1">
    <citation type="submission" date="2023-08" db="EMBL/GenBank/DDBJ databases">
        <title>The draft genome sequence of Paracraurococcus sp. LOR1-02.</title>
        <authorList>
            <person name="Kingkaew E."/>
            <person name="Tanasupawat S."/>
        </authorList>
    </citation>
    <scope>NUCLEOTIDE SEQUENCE [LARGE SCALE GENOMIC DNA]</scope>
    <source>
        <strain evidence="7 8">LOR1-02</strain>
    </source>
</reference>
<dbReference type="EMBL" id="JAUTWS010000051">
    <property type="protein sequence ID" value="MDO9712570.1"/>
    <property type="molecule type" value="Genomic_DNA"/>
</dbReference>
<gene>
    <name evidence="7" type="ORF">Q7A36_29800</name>
</gene>
<keyword evidence="3 6" id="KW-0812">Transmembrane</keyword>
<feature type="transmembrane region" description="Helical" evidence="6">
    <location>
        <begin position="7"/>
        <end position="30"/>
    </location>
</feature>
<accession>A0ABT9E8R5</accession>
<feature type="transmembrane region" description="Helical" evidence="6">
    <location>
        <begin position="283"/>
        <end position="300"/>
    </location>
</feature>
<evidence type="ECO:0000313" key="7">
    <source>
        <dbReference type="EMBL" id="MDO9712570.1"/>
    </source>
</evidence>
<dbReference type="Pfam" id="PF13440">
    <property type="entry name" value="Polysacc_synt_3"/>
    <property type="match status" value="1"/>
</dbReference>
<feature type="transmembrane region" description="Helical" evidence="6">
    <location>
        <begin position="350"/>
        <end position="369"/>
    </location>
</feature>
<dbReference type="RefSeq" id="WP_305107427.1">
    <property type="nucleotide sequence ID" value="NZ_JAUTWS010000051.1"/>
</dbReference>
<organism evidence="7 8">
    <name type="scientific">Paracraurococcus lichenis</name>
    <dbReference type="NCBI Taxonomy" id="3064888"/>
    <lineage>
        <taxon>Bacteria</taxon>
        <taxon>Pseudomonadati</taxon>
        <taxon>Pseudomonadota</taxon>
        <taxon>Alphaproteobacteria</taxon>
        <taxon>Acetobacterales</taxon>
        <taxon>Roseomonadaceae</taxon>
        <taxon>Paracraurococcus</taxon>
    </lineage>
</organism>
<comment type="subcellular location">
    <subcellularLocation>
        <location evidence="1">Cell membrane</location>
        <topology evidence="1">Multi-pass membrane protein</topology>
    </subcellularLocation>
</comment>
<protein>
    <submittedName>
        <fullName evidence="7">Oligosaccharide flippase family protein</fullName>
    </submittedName>
</protein>
<feature type="transmembrane region" description="Helical" evidence="6">
    <location>
        <begin position="196"/>
        <end position="218"/>
    </location>
</feature>
<keyword evidence="2" id="KW-1003">Cell membrane</keyword>
<feature type="transmembrane region" description="Helical" evidence="6">
    <location>
        <begin position="165"/>
        <end position="184"/>
    </location>
</feature>
<feature type="transmembrane region" description="Helical" evidence="6">
    <location>
        <begin position="375"/>
        <end position="398"/>
    </location>
</feature>
<feature type="transmembrane region" description="Helical" evidence="6">
    <location>
        <begin position="138"/>
        <end position="159"/>
    </location>
</feature>
<evidence type="ECO:0000256" key="5">
    <source>
        <dbReference type="ARBA" id="ARBA00023136"/>
    </source>
</evidence>
<dbReference type="PANTHER" id="PTHR30250:SF31">
    <property type="entry name" value="INNER MEMBRANE PROTEIN YGHQ"/>
    <property type="match status" value="1"/>
</dbReference>
<proteinExistence type="predicted"/>
<feature type="transmembrane region" description="Helical" evidence="6">
    <location>
        <begin position="108"/>
        <end position="126"/>
    </location>
</feature>
<dbReference type="Proteomes" id="UP001243009">
    <property type="component" value="Unassembled WGS sequence"/>
</dbReference>
<comment type="caution">
    <text evidence="7">The sequence shown here is derived from an EMBL/GenBank/DDBJ whole genome shotgun (WGS) entry which is preliminary data.</text>
</comment>
<keyword evidence="5 6" id="KW-0472">Membrane</keyword>
<feature type="transmembrane region" description="Helical" evidence="6">
    <location>
        <begin position="436"/>
        <end position="454"/>
    </location>
</feature>
<sequence>MRARDGAIYIASRVVPGAIGFAATMSLTWLLSPEEFGVYGMGLATVVLGTNIVFDWLLVSLQRWYPGREADPVFMPTLLAMFAGACILSASLLGLATLSGALDGHRGRAWLILLGVWAYAWFEFATKIQLGRSRAARYFWMNVARNCLMLVACTIVGYLTRSADAVLASAFAAMLIAGCMYLRDGSIRLRRTFDAALARSFAVYAAPVGLGMALFGLNDSATRIVLGWLAGPTAVAEYAVVAILVQNSVGLVSAGLGPPAVVSAVRAMASGHAAVRDQLERNFTFLFGLLLPAGVGLVLIAPDLADLVAPPRYHDVVRQLAPWLAVASVLAGMRSNYVEPAFQLGNRTGLGAQVTAAGAAVNLALNFLLVPHWGALGSAAALTAAAAVSLAHGIYLSSRAYPLPLPARDAWQIVAATCLMSLAVILLQPIAGITGLLLRILVAVAVYGATLAAFDTRGIRRAFS</sequence>
<name>A0ABT9E8R5_9PROT</name>